<dbReference type="Gene3D" id="2.160.10.10">
    <property type="entry name" value="Hexapeptide repeat proteins"/>
    <property type="match status" value="2"/>
</dbReference>
<dbReference type="Pfam" id="PF00132">
    <property type="entry name" value="Hexapep"/>
    <property type="match status" value="2"/>
</dbReference>
<gene>
    <name evidence="4" type="ORF">QQF73_06550</name>
</gene>
<keyword evidence="2" id="KW-0677">Repeat</keyword>
<dbReference type="PANTHER" id="PTHR23416:SF78">
    <property type="entry name" value="LIPOPOLYSACCHARIDE BIOSYNTHESIS O-ACETYL TRANSFERASE WBBJ-RELATED"/>
    <property type="match status" value="1"/>
</dbReference>
<comment type="caution">
    <text evidence="4">The sequence shown here is derived from an EMBL/GenBank/DDBJ whole genome shotgun (WGS) entry which is preliminary data.</text>
</comment>
<keyword evidence="3 4" id="KW-0012">Acyltransferase</keyword>
<evidence type="ECO:0000313" key="4">
    <source>
        <dbReference type="EMBL" id="MDK9557283.1"/>
    </source>
</evidence>
<accession>A0ABT7HA96</accession>
<dbReference type="RefSeq" id="WP_285367673.1">
    <property type="nucleotide sequence ID" value="NZ_JASSQD010000001.1"/>
</dbReference>
<dbReference type="GO" id="GO:0016746">
    <property type="term" value="F:acyltransferase activity"/>
    <property type="evidence" value="ECO:0007669"/>
    <property type="project" value="UniProtKB-KW"/>
</dbReference>
<reference evidence="4 5" key="1">
    <citation type="submission" date="2023-05" db="EMBL/GenBank/DDBJ databases">
        <title>Marinobacter albus sp. nov., a marine bacterium isolated from sand in a coastal intertidal zone of huludao.</title>
        <authorList>
            <person name="Deng T."/>
        </authorList>
    </citation>
    <scope>NUCLEOTIDE SEQUENCE [LARGE SCALE GENOMIC DNA]</scope>
    <source>
        <strain evidence="4 5">M216</strain>
    </source>
</reference>
<keyword evidence="5" id="KW-1185">Reference proteome</keyword>
<evidence type="ECO:0000256" key="1">
    <source>
        <dbReference type="ARBA" id="ARBA00022679"/>
    </source>
</evidence>
<proteinExistence type="predicted"/>
<dbReference type="Proteomes" id="UP001223547">
    <property type="component" value="Unassembled WGS sequence"/>
</dbReference>
<evidence type="ECO:0000256" key="2">
    <source>
        <dbReference type="ARBA" id="ARBA00022737"/>
    </source>
</evidence>
<dbReference type="PANTHER" id="PTHR23416">
    <property type="entry name" value="SIALIC ACID SYNTHASE-RELATED"/>
    <property type="match status" value="1"/>
</dbReference>
<dbReference type="InterPro" id="IPR001451">
    <property type="entry name" value="Hexapep"/>
</dbReference>
<organism evidence="4 5">
    <name type="scientific">Marinobacter albus</name>
    <dbReference type="NCBI Taxonomy" id="3030833"/>
    <lineage>
        <taxon>Bacteria</taxon>
        <taxon>Pseudomonadati</taxon>
        <taxon>Pseudomonadota</taxon>
        <taxon>Gammaproteobacteria</taxon>
        <taxon>Pseudomonadales</taxon>
        <taxon>Marinobacteraceae</taxon>
        <taxon>Marinobacter</taxon>
    </lineage>
</organism>
<dbReference type="EMBL" id="JASSQD010000001">
    <property type="protein sequence ID" value="MDK9557283.1"/>
    <property type="molecule type" value="Genomic_DNA"/>
</dbReference>
<evidence type="ECO:0000256" key="3">
    <source>
        <dbReference type="ARBA" id="ARBA00023315"/>
    </source>
</evidence>
<dbReference type="CDD" id="cd04647">
    <property type="entry name" value="LbH_MAT_like"/>
    <property type="match status" value="1"/>
</dbReference>
<dbReference type="SUPFAM" id="SSF51161">
    <property type="entry name" value="Trimeric LpxA-like enzymes"/>
    <property type="match status" value="1"/>
</dbReference>
<sequence>MIMIKVENKIKQFVSTIFSYFRSLYLFGDAKKVTFGRFVSLSGPVRIGNNVVIQNNSKIRGNKVQIGDGVYIHENVFIRGRDAVIIGEGSTINRNTCILDKVVIGKYCSIAPNCVIVGSNHNFSDKSALIKRQGSSSKGIVIEDDVWIAANVTVLDGVRVGRGAVIAAGAVVNSSVEPFKVVGGIPAKVIGERK</sequence>
<dbReference type="EC" id="2.3.1.-" evidence="4"/>
<protein>
    <submittedName>
        <fullName evidence="4">Acyltransferase</fullName>
        <ecNumber evidence="4">2.3.1.-</ecNumber>
    </submittedName>
</protein>
<keyword evidence="1 4" id="KW-0808">Transferase</keyword>
<name>A0ABT7HA96_9GAMM</name>
<evidence type="ECO:0000313" key="5">
    <source>
        <dbReference type="Proteomes" id="UP001223547"/>
    </source>
</evidence>
<dbReference type="InterPro" id="IPR051159">
    <property type="entry name" value="Hexapeptide_acetyltransf"/>
</dbReference>
<dbReference type="InterPro" id="IPR018357">
    <property type="entry name" value="Hexapep_transf_CS"/>
</dbReference>
<dbReference type="PROSITE" id="PS00101">
    <property type="entry name" value="HEXAPEP_TRANSFERASES"/>
    <property type="match status" value="1"/>
</dbReference>
<dbReference type="InterPro" id="IPR011004">
    <property type="entry name" value="Trimer_LpxA-like_sf"/>
</dbReference>